<protein>
    <recommendedName>
        <fullName evidence="4">LINE-1 type transposase domain-containing protein 1</fullName>
    </recommendedName>
</protein>
<keyword evidence="3" id="KW-1185">Reference proteome</keyword>
<dbReference type="Proteomes" id="UP000424527">
    <property type="component" value="Unassembled WGS sequence"/>
</dbReference>
<comment type="caution">
    <text evidence="2">The sequence shown here is derived from an EMBL/GenBank/DDBJ whole genome shotgun (WGS) entry which is preliminary data.</text>
</comment>
<evidence type="ECO:0008006" key="4">
    <source>
        <dbReference type="Google" id="ProtNLM"/>
    </source>
</evidence>
<dbReference type="InterPro" id="IPR004244">
    <property type="entry name" value="Transposase_22"/>
</dbReference>
<dbReference type="EMBL" id="REGW02000019">
    <property type="protein sequence ID" value="KAE8281767.1"/>
    <property type="molecule type" value="Genomic_DNA"/>
</dbReference>
<evidence type="ECO:0000313" key="3">
    <source>
        <dbReference type="Proteomes" id="UP000424527"/>
    </source>
</evidence>
<gene>
    <name evidence="2" type="ORF">D5F01_LYC19150</name>
</gene>
<name>A0A6G0HRQ6_LARCR</name>
<dbReference type="Gene3D" id="3.30.70.1820">
    <property type="entry name" value="L1 transposable element, RRM domain"/>
    <property type="match status" value="1"/>
</dbReference>
<feature type="region of interest" description="Disordered" evidence="1">
    <location>
        <begin position="1"/>
        <end position="36"/>
    </location>
</feature>
<dbReference type="AlphaFoldDB" id="A0A6G0HRQ6"/>
<accession>A0A6G0HRQ6</accession>
<evidence type="ECO:0000256" key="1">
    <source>
        <dbReference type="SAM" id="MobiDB-lite"/>
    </source>
</evidence>
<dbReference type="PANTHER" id="PTHR11505">
    <property type="entry name" value="L1 TRANSPOSABLE ELEMENT-RELATED"/>
    <property type="match status" value="1"/>
</dbReference>
<proteinExistence type="predicted"/>
<evidence type="ECO:0000313" key="2">
    <source>
        <dbReference type="EMBL" id="KAE8281767.1"/>
    </source>
</evidence>
<sequence>MTTRMNKNAEQDTKKELDMGDGGTQNGARGAEADPASLTLDSIRTIMGEVMCTGMSALKAEVKEGLVGLRSNVRTDMKRQMGELASEINQKLQEVSGEIQGAVKRLSEVEDRVTDIERFDVGVKDALSQLMKSHQVMQNKITDLEGRSRCNNIRIYGVPENTEGPSVAKMVENLIKTELGEKQLGY</sequence>
<feature type="compositionally biased region" description="Basic and acidic residues" evidence="1">
    <location>
        <begin position="7"/>
        <end position="18"/>
    </location>
</feature>
<organism evidence="2 3">
    <name type="scientific">Larimichthys crocea</name>
    <name type="common">Large yellow croaker</name>
    <name type="synonym">Pseudosciaena crocea</name>
    <dbReference type="NCBI Taxonomy" id="215358"/>
    <lineage>
        <taxon>Eukaryota</taxon>
        <taxon>Metazoa</taxon>
        <taxon>Chordata</taxon>
        <taxon>Craniata</taxon>
        <taxon>Vertebrata</taxon>
        <taxon>Euteleostomi</taxon>
        <taxon>Actinopterygii</taxon>
        <taxon>Neopterygii</taxon>
        <taxon>Teleostei</taxon>
        <taxon>Neoteleostei</taxon>
        <taxon>Acanthomorphata</taxon>
        <taxon>Eupercaria</taxon>
        <taxon>Sciaenidae</taxon>
        <taxon>Larimichthys</taxon>
    </lineage>
</organism>
<reference evidence="2 3" key="1">
    <citation type="submission" date="2019-07" db="EMBL/GenBank/DDBJ databases">
        <title>Chromosome genome assembly for large yellow croaker.</title>
        <authorList>
            <person name="Xiao S."/>
        </authorList>
    </citation>
    <scope>NUCLEOTIDE SEQUENCE [LARGE SCALE GENOMIC DNA]</scope>
    <source>
        <strain evidence="2">JMULYC20181020</strain>
        <tissue evidence="2">Muscle</tissue>
    </source>
</reference>